<reference evidence="1 2" key="1">
    <citation type="submission" date="2023-03" db="EMBL/GenBank/DDBJ databases">
        <title>WGS of Gossypium arboreum.</title>
        <authorList>
            <person name="Yu D."/>
        </authorList>
    </citation>
    <scope>NUCLEOTIDE SEQUENCE [LARGE SCALE GENOMIC DNA]</scope>
    <source>
        <tissue evidence="1">Leaf</tissue>
    </source>
</reference>
<evidence type="ECO:0000313" key="2">
    <source>
        <dbReference type="Proteomes" id="UP001358586"/>
    </source>
</evidence>
<evidence type="ECO:0000313" key="1">
    <source>
        <dbReference type="EMBL" id="KAK5775972.1"/>
    </source>
</evidence>
<name>A0ABR0MQ72_GOSAR</name>
<organism evidence="1 2">
    <name type="scientific">Gossypium arboreum</name>
    <name type="common">Tree cotton</name>
    <name type="synonym">Gossypium nanking</name>
    <dbReference type="NCBI Taxonomy" id="29729"/>
    <lineage>
        <taxon>Eukaryota</taxon>
        <taxon>Viridiplantae</taxon>
        <taxon>Streptophyta</taxon>
        <taxon>Embryophyta</taxon>
        <taxon>Tracheophyta</taxon>
        <taxon>Spermatophyta</taxon>
        <taxon>Magnoliopsida</taxon>
        <taxon>eudicotyledons</taxon>
        <taxon>Gunneridae</taxon>
        <taxon>Pentapetalae</taxon>
        <taxon>rosids</taxon>
        <taxon>malvids</taxon>
        <taxon>Malvales</taxon>
        <taxon>Malvaceae</taxon>
        <taxon>Malvoideae</taxon>
        <taxon>Gossypium</taxon>
    </lineage>
</organism>
<proteinExistence type="predicted"/>
<keyword evidence="2" id="KW-1185">Reference proteome</keyword>
<dbReference type="EMBL" id="JARKNE010000012">
    <property type="protein sequence ID" value="KAK5775972.1"/>
    <property type="molecule type" value="Genomic_DNA"/>
</dbReference>
<comment type="caution">
    <text evidence="1">The sequence shown here is derived from an EMBL/GenBank/DDBJ whole genome shotgun (WGS) entry which is preliminary data.</text>
</comment>
<gene>
    <name evidence="1" type="ORF">PVK06_043929</name>
</gene>
<sequence>MDKYDYDDSWSDSDDMFFWYDDWYKNEGHIRLRRASTNQWGDDTPYDMPESPNELSYDSHMALPPLKEVIHDVPDPNHQDYQVNEHHHDLNDEIQEEFGIWDCVDELNIPEGVPDPINIKTDIIVNIAIDIKVEVTSNIELKLILNESVKEPIYFLAIAEKVSVEEVDEFDSFSSNKGNRVQVTKTSHDMKRMKLKVVIPRKTIWGWLRFGTKWLVMGMSCRLKIRQYQWNRPKGLVHIH</sequence>
<accession>A0ABR0MQ72</accession>
<dbReference type="Proteomes" id="UP001358586">
    <property type="component" value="Chromosome 12"/>
</dbReference>
<protein>
    <submittedName>
        <fullName evidence="1">Uncharacterized protein</fullName>
    </submittedName>
</protein>